<sequence length="103" mass="12157">MLTCLNHKQKVGKRESERMLRKKKKEENKLWGICKLSQNVTRVCERVCVSERSSVHACVLLFCRFTPQELLSFLHRSLIKGRRNRGREEEEKWGEDGRDGGRL</sequence>
<name>A0ABV0WQ66_9TELE</name>
<feature type="compositionally biased region" description="Basic and acidic residues" evidence="1">
    <location>
        <begin position="86"/>
        <end position="103"/>
    </location>
</feature>
<accession>A0ABV0WQ66</accession>
<dbReference type="EMBL" id="JAHRIM010061066">
    <property type="protein sequence ID" value="MEQ2271137.1"/>
    <property type="molecule type" value="Genomic_DNA"/>
</dbReference>
<protein>
    <submittedName>
        <fullName evidence="2">Uncharacterized protein</fullName>
    </submittedName>
</protein>
<comment type="caution">
    <text evidence="2">The sequence shown here is derived from an EMBL/GenBank/DDBJ whole genome shotgun (WGS) entry which is preliminary data.</text>
</comment>
<organism evidence="2 3">
    <name type="scientific">Xenotaenia resolanae</name>
    <dbReference type="NCBI Taxonomy" id="208358"/>
    <lineage>
        <taxon>Eukaryota</taxon>
        <taxon>Metazoa</taxon>
        <taxon>Chordata</taxon>
        <taxon>Craniata</taxon>
        <taxon>Vertebrata</taxon>
        <taxon>Euteleostomi</taxon>
        <taxon>Actinopterygii</taxon>
        <taxon>Neopterygii</taxon>
        <taxon>Teleostei</taxon>
        <taxon>Neoteleostei</taxon>
        <taxon>Acanthomorphata</taxon>
        <taxon>Ovalentaria</taxon>
        <taxon>Atherinomorphae</taxon>
        <taxon>Cyprinodontiformes</taxon>
        <taxon>Goodeidae</taxon>
        <taxon>Xenotaenia</taxon>
    </lineage>
</organism>
<dbReference type="Proteomes" id="UP001444071">
    <property type="component" value="Unassembled WGS sequence"/>
</dbReference>
<proteinExistence type="predicted"/>
<keyword evidence="3" id="KW-1185">Reference proteome</keyword>
<evidence type="ECO:0000313" key="3">
    <source>
        <dbReference type="Proteomes" id="UP001444071"/>
    </source>
</evidence>
<feature type="region of interest" description="Disordered" evidence="1">
    <location>
        <begin position="81"/>
        <end position="103"/>
    </location>
</feature>
<evidence type="ECO:0000256" key="1">
    <source>
        <dbReference type="SAM" id="MobiDB-lite"/>
    </source>
</evidence>
<evidence type="ECO:0000313" key="2">
    <source>
        <dbReference type="EMBL" id="MEQ2271137.1"/>
    </source>
</evidence>
<reference evidence="2 3" key="1">
    <citation type="submission" date="2021-06" db="EMBL/GenBank/DDBJ databases">
        <authorList>
            <person name="Palmer J.M."/>
        </authorList>
    </citation>
    <scope>NUCLEOTIDE SEQUENCE [LARGE SCALE GENOMIC DNA]</scope>
    <source>
        <strain evidence="2 3">XR_2019</strain>
        <tissue evidence="2">Muscle</tissue>
    </source>
</reference>
<gene>
    <name evidence="2" type="ORF">XENORESO_000064</name>
</gene>